<dbReference type="InterPro" id="IPR010496">
    <property type="entry name" value="AL/BT2_dom"/>
</dbReference>
<sequence>MRHGLNSTVLSGTVIAVTLVALLSLPAPLSADEPESPAVAVPQWRDLFNGKDLSGWIDVNTSPETWSVRDGMLICTGQPIGVMRSDRQYENFIISVEWRHMEPGGNSGMFLWCDAVPSGNRLPKGMEVQMLELDWVNQHKGADGTLPPIAYVHGELFGAGGMTAIPTNPRGNRSKSVENRCLGVGQWNHYLIVAIDGSVQLSVNGKFVNSIREASVRNGYICLESEGREIHFRNMRIMELPGGMADESNTAPLIDAP</sequence>
<dbReference type="EMBL" id="SJPN01000021">
    <property type="protein sequence ID" value="TWT89490.1"/>
    <property type="molecule type" value="Genomic_DNA"/>
</dbReference>
<reference evidence="2 3" key="1">
    <citation type="submission" date="2019-02" db="EMBL/GenBank/DDBJ databases">
        <title>Deep-cultivation of Planctomycetes and their phenomic and genomic characterization uncovers novel biology.</title>
        <authorList>
            <person name="Wiegand S."/>
            <person name="Jogler M."/>
            <person name="Boedeker C."/>
            <person name="Pinto D."/>
            <person name="Vollmers J."/>
            <person name="Rivas-Marin E."/>
            <person name="Kohn T."/>
            <person name="Peeters S.H."/>
            <person name="Heuer A."/>
            <person name="Rast P."/>
            <person name="Oberbeckmann S."/>
            <person name="Bunk B."/>
            <person name="Jeske O."/>
            <person name="Meyerdierks A."/>
            <person name="Storesund J.E."/>
            <person name="Kallscheuer N."/>
            <person name="Luecker S."/>
            <person name="Lage O.M."/>
            <person name="Pohl T."/>
            <person name="Merkel B.J."/>
            <person name="Hornburger P."/>
            <person name="Mueller R.-W."/>
            <person name="Bruemmer F."/>
            <person name="Labrenz M."/>
            <person name="Spormann A.M."/>
            <person name="Op Den Camp H."/>
            <person name="Overmann J."/>
            <person name="Amann R."/>
            <person name="Jetten M.S.M."/>
            <person name="Mascher T."/>
            <person name="Medema M.H."/>
            <person name="Devos D.P."/>
            <person name="Kaster A.-K."/>
            <person name="Ovreas L."/>
            <person name="Rohde M."/>
            <person name="Galperin M.Y."/>
            <person name="Jogler C."/>
        </authorList>
    </citation>
    <scope>NUCLEOTIDE SEQUENCE [LARGE SCALE GENOMIC DNA]</scope>
    <source>
        <strain evidence="2 3">Pla52n</strain>
    </source>
</reference>
<gene>
    <name evidence="2" type="ORF">Pla52n_67780</name>
</gene>
<organism evidence="2 3">
    <name type="scientific">Stieleria varia</name>
    <dbReference type="NCBI Taxonomy" id="2528005"/>
    <lineage>
        <taxon>Bacteria</taxon>
        <taxon>Pseudomonadati</taxon>
        <taxon>Planctomycetota</taxon>
        <taxon>Planctomycetia</taxon>
        <taxon>Pirellulales</taxon>
        <taxon>Pirellulaceae</taxon>
        <taxon>Stieleria</taxon>
    </lineage>
</organism>
<accession>A0A5C5ZQG0</accession>
<comment type="caution">
    <text evidence="2">The sequence shown here is derived from an EMBL/GenBank/DDBJ whole genome shotgun (WGS) entry which is preliminary data.</text>
</comment>
<protein>
    <recommendedName>
        <fullName evidence="1">3-keto-alpha-glucoside-1,2-lyase/3-keto-2-hydroxy-glucal hydratase domain-containing protein</fullName>
    </recommendedName>
</protein>
<dbReference type="RefSeq" id="WP_146523651.1">
    <property type="nucleotide sequence ID" value="NZ_CP151726.1"/>
</dbReference>
<proteinExistence type="predicted"/>
<evidence type="ECO:0000313" key="2">
    <source>
        <dbReference type="EMBL" id="TWT89490.1"/>
    </source>
</evidence>
<feature type="domain" description="3-keto-alpha-glucoside-1,2-lyase/3-keto-2-hydroxy-glucal hydratase" evidence="1">
    <location>
        <begin position="43"/>
        <end position="237"/>
    </location>
</feature>
<dbReference type="OrthoDB" id="248448at2"/>
<dbReference type="Pfam" id="PF06439">
    <property type="entry name" value="3keto-disac_hyd"/>
    <property type="match status" value="1"/>
</dbReference>
<dbReference type="GO" id="GO:0016787">
    <property type="term" value="F:hydrolase activity"/>
    <property type="evidence" value="ECO:0007669"/>
    <property type="project" value="InterPro"/>
</dbReference>
<evidence type="ECO:0000313" key="3">
    <source>
        <dbReference type="Proteomes" id="UP000320176"/>
    </source>
</evidence>
<dbReference type="Proteomes" id="UP000320176">
    <property type="component" value="Unassembled WGS sequence"/>
</dbReference>
<dbReference type="Gene3D" id="2.60.120.560">
    <property type="entry name" value="Exo-inulinase, domain 1"/>
    <property type="match status" value="1"/>
</dbReference>
<evidence type="ECO:0000259" key="1">
    <source>
        <dbReference type="Pfam" id="PF06439"/>
    </source>
</evidence>
<name>A0A5C5ZQG0_9BACT</name>
<keyword evidence="3" id="KW-1185">Reference proteome</keyword>
<dbReference type="AlphaFoldDB" id="A0A5C5ZQG0"/>